<evidence type="ECO:0000313" key="1">
    <source>
        <dbReference type="EMBL" id="SVA63669.1"/>
    </source>
</evidence>
<accession>A0A381XG26</accession>
<dbReference type="AlphaFoldDB" id="A0A381XG26"/>
<gene>
    <name evidence="1" type="ORF">METZ01_LOCUS116523</name>
</gene>
<sequence>MAFCAQFIYWASIEHICRRDRSSELC</sequence>
<dbReference type="EMBL" id="UINC01015044">
    <property type="protein sequence ID" value="SVA63669.1"/>
    <property type="molecule type" value="Genomic_DNA"/>
</dbReference>
<proteinExistence type="predicted"/>
<reference evidence="1" key="1">
    <citation type="submission" date="2018-05" db="EMBL/GenBank/DDBJ databases">
        <authorList>
            <person name="Lanie J.A."/>
            <person name="Ng W.-L."/>
            <person name="Kazmierczak K.M."/>
            <person name="Andrzejewski T.M."/>
            <person name="Davidsen T.M."/>
            <person name="Wayne K.J."/>
            <person name="Tettelin H."/>
            <person name="Glass J.I."/>
            <person name="Rusch D."/>
            <person name="Podicherti R."/>
            <person name="Tsui H.-C.T."/>
            <person name="Winkler M.E."/>
        </authorList>
    </citation>
    <scope>NUCLEOTIDE SEQUENCE</scope>
</reference>
<name>A0A381XG26_9ZZZZ</name>
<organism evidence="1">
    <name type="scientific">marine metagenome</name>
    <dbReference type="NCBI Taxonomy" id="408172"/>
    <lineage>
        <taxon>unclassified sequences</taxon>
        <taxon>metagenomes</taxon>
        <taxon>ecological metagenomes</taxon>
    </lineage>
</organism>
<protein>
    <submittedName>
        <fullName evidence="1">Uncharacterized protein</fullName>
    </submittedName>
</protein>